<evidence type="ECO:0000313" key="3">
    <source>
        <dbReference type="Proteomes" id="UP000274327"/>
    </source>
</evidence>
<organism evidence="2 3">
    <name type="scientific">Brachybacterium paraconglomeratum</name>
    <dbReference type="NCBI Taxonomy" id="173362"/>
    <lineage>
        <taxon>Bacteria</taxon>
        <taxon>Bacillati</taxon>
        <taxon>Actinomycetota</taxon>
        <taxon>Actinomycetes</taxon>
        <taxon>Micrococcales</taxon>
        <taxon>Dermabacteraceae</taxon>
        <taxon>Brachybacterium</taxon>
    </lineage>
</organism>
<gene>
    <name evidence="2" type="ORF">DS079_09265</name>
</gene>
<dbReference type="InterPro" id="IPR008497">
    <property type="entry name" value="DUF779"/>
</dbReference>
<dbReference type="Pfam" id="PF05610">
    <property type="entry name" value="DUF779"/>
    <property type="match status" value="1"/>
</dbReference>
<evidence type="ECO:0000313" key="2">
    <source>
        <dbReference type="EMBL" id="RRR18394.1"/>
    </source>
</evidence>
<dbReference type="RefSeq" id="WP_126986813.1">
    <property type="nucleotide sequence ID" value="NZ_JALXWX010000053.1"/>
</dbReference>
<protein>
    <submittedName>
        <fullName evidence="2">DUF779 domain-containing protein</fullName>
    </submittedName>
</protein>
<reference evidence="2 3" key="1">
    <citation type="submission" date="2018-07" db="EMBL/GenBank/DDBJ databases">
        <title>Brachybacteriurn paraconglorneratum KCTC 9916.</title>
        <authorList>
            <person name="Li Y."/>
        </authorList>
    </citation>
    <scope>NUCLEOTIDE SEQUENCE [LARGE SCALE GENOMIC DNA]</scope>
    <source>
        <strain evidence="2 3">KCTC 9916</strain>
    </source>
</reference>
<sequence length="170" mass="18515">MTDTSTTPAPQPGQPPAPPLPEPTEADDVLEMEPTVEGEDFSRVAFTSAAVAQIQRLIDRNGPLMFHQSGGCCDGSSPMCYPEGDFITGDADVRMGHVEVPLPGGTTSPLDFWMSREQFAYWRHTHLTIDLVDGRGGGFSLETPDGKRFLTRSRMLEDRVPVEIPGTGPR</sequence>
<feature type="region of interest" description="Disordered" evidence="1">
    <location>
        <begin position="1"/>
        <end position="26"/>
    </location>
</feature>
<dbReference type="AlphaFoldDB" id="A0A426SJM0"/>
<evidence type="ECO:0000256" key="1">
    <source>
        <dbReference type="SAM" id="MobiDB-lite"/>
    </source>
</evidence>
<name>A0A426SJM0_9MICO</name>
<dbReference type="Proteomes" id="UP000274327">
    <property type="component" value="Unassembled WGS sequence"/>
</dbReference>
<proteinExistence type="predicted"/>
<accession>A0A426SJM0</accession>
<dbReference type="EMBL" id="QOCI01000007">
    <property type="protein sequence ID" value="RRR18394.1"/>
    <property type="molecule type" value="Genomic_DNA"/>
</dbReference>
<comment type="caution">
    <text evidence="2">The sequence shown here is derived from an EMBL/GenBank/DDBJ whole genome shotgun (WGS) entry which is preliminary data.</text>
</comment>
<feature type="compositionally biased region" description="Pro residues" evidence="1">
    <location>
        <begin position="9"/>
        <end position="22"/>
    </location>
</feature>
<keyword evidence="3" id="KW-1185">Reference proteome</keyword>
<dbReference type="GeneID" id="78121209"/>